<accession>A8RRT0</accession>
<protein>
    <submittedName>
        <fullName evidence="1">Uncharacterized protein</fullName>
    </submittedName>
</protein>
<dbReference type="AlphaFoldDB" id="A8RRT0"/>
<dbReference type="Proteomes" id="UP000005396">
    <property type="component" value="Unassembled WGS sequence"/>
</dbReference>
<dbReference type="HOGENOM" id="CLU_3342187_0_0_9"/>
<evidence type="ECO:0000313" key="2">
    <source>
        <dbReference type="Proteomes" id="UP000005396"/>
    </source>
</evidence>
<organism evidence="1 2">
    <name type="scientific">Enterocloster bolteae (strain ATCC BAA-613 / DSM 15670 / CCUG 46953 / JCM 12243 / WAL 16351)</name>
    <name type="common">Clostridium bolteae</name>
    <dbReference type="NCBI Taxonomy" id="411902"/>
    <lineage>
        <taxon>Bacteria</taxon>
        <taxon>Bacillati</taxon>
        <taxon>Bacillota</taxon>
        <taxon>Clostridia</taxon>
        <taxon>Lachnospirales</taxon>
        <taxon>Lachnospiraceae</taxon>
        <taxon>Enterocloster</taxon>
    </lineage>
</organism>
<dbReference type="PaxDb" id="411902-CLOBOL_03083"/>
<sequence length="37" mass="4428">MDLYGVSIGVQEVLFYLIKVYEIPMVFRTDLKSRYIK</sequence>
<comment type="caution">
    <text evidence="1">The sequence shown here is derived from an EMBL/GenBank/DDBJ whole genome shotgun (WGS) entry which is preliminary data.</text>
</comment>
<evidence type="ECO:0000313" key="1">
    <source>
        <dbReference type="EMBL" id="EDP16320.1"/>
    </source>
</evidence>
<reference evidence="1 2" key="2">
    <citation type="submission" date="2007-09" db="EMBL/GenBank/DDBJ databases">
        <title>Draft genome sequence of Clostridium bolteae (ATCC BAA-613).</title>
        <authorList>
            <person name="Sudarsanam P."/>
            <person name="Ley R."/>
            <person name="Guruge J."/>
            <person name="Turnbaugh P.J."/>
            <person name="Mahowald M."/>
            <person name="Liep D."/>
            <person name="Gordon J."/>
        </authorList>
    </citation>
    <scope>NUCLEOTIDE SEQUENCE [LARGE SCALE GENOMIC DNA]</scope>
    <source>
        <strain evidence="2">ATCC BAA-613 / DSM 15670 / CCUG 46953 / JCM 12243 / WAL 16351</strain>
    </source>
</reference>
<reference evidence="1 2" key="1">
    <citation type="submission" date="2007-08" db="EMBL/GenBank/DDBJ databases">
        <authorList>
            <person name="Fulton L."/>
            <person name="Clifton S."/>
            <person name="Fulton B."/>
            <person name="Xu J."/>
            <person name="Minx P."/>
            <person name="Pepin K.H."/>
            <person name="Johnson M."/>
            <person name="Thiruvilangam P."/>
            <person name="Bhonagiri V."/>
            <person name="Nash W.E."/>
            <person name="Mardis E.R."/>
            <person name="Wilson R.K."/>
        </authorList>
    </citation>
    <scope>NUCLEOTIDE SEQUENCE [LARGE SCALE GENOMIC DNA]</scope>
    <source>
        <strain evidence="2">ATCC BAA-613 / DSM 15670 / CCUG 46953 / JCM 12243 / WAL 16351</strain>
    </source>
</reference>
<name>A8RRT0_ENTBW</name>
<dbReference type="EMBL" id="ABCC02000029">
    <property type="protein sequence ID" value="EDP16320.1"/>
    <property type="molecule type" value="Genomic_DNA"/>
</dbReference>
<gene>
    <name evidence="1" type="ORF">CLOBOL_03083</name>
</gene>
<proteinExistence type="predicted"/>